<organism evidence="3 4">
    <name type="scientific">Gloeophyllum trabeum (strain ATCC 11539 / FP-39264 / Madison 617)</name>
    <name type="common">Brown rot fungus</name>
    <dbReference type="NCBI Taxonomy" id="670483"/>
    <lineage>
        <taxon>Eukaryota</taxon>
        <taxon>Fungi</taxon>
        <taxon>Dikarya</taxon>
        <taxon>Basidiomycota</taxon>
        <taxon>Agaricomycotina</taxon>
        <taxon>Agaricomycetes</taxon>
        <taxon>Gloeophyllales</taxon>
        <taxon>Gloeophyllaceae</taxon>
        <taxon>Gloeophyllum</taxon>
    </lineage>
</organism>
<gene>
    <name evidence="3" type="ORF">GLOTRDRAFT_140521</name>
</gene>
<feature type="coiled-coil region" evidence="1">
    <location>
        <begin position="155"/>
        <end position="199"/>
    </location>
</feature>
<dbReference type="GeneID" id="19304550"/>
<sequence>MAAELTVRTTDTQAKCKTIEGTADILLALIERETEKAVCQARKDCEELEQRFAAFRTASANDLRVVSQQVSVLQETVREMQGKLEASSLEAGEARAEARNIKEAYDRLRGIILGAECVREMKEQTSSEVSGACSGDAVILVSTILENFSKTKVAWRAAEMRCAELEQTSQRAEQAEKKLARLEQARKKLQETLSRSSAIHEIIQEKELAVQKDELDTEFDVITAIPALLDRFQRNKEAVASLRTRLAEAESHKDATKNTLEGRITELKRMNAALRRELQSSKAMSLKAAEGAKEPERVKPPTAKKPVINDDNMDLSSPSLPKARPSKRPPGSAEVSSRPKLKRARTTDGSVIVKAHKNSSKCSLSSDEESDEKLASNYIHYPADNSTETLKSKARGQDEGLHLSTKPLSKPCSPELPADRPSEPWNTRPVLKGLSFRKSKDPRVSPQIGMGKQGQK</sequence>
<dbReference type="Proteomes" id="UP000030669">
    <property type="component" value="Unassembled WGS sequence"/>
</dbReference>
<dbReference type="RefSeq" id="XP_007869267.1">
    <property type="nucleotide sequence ID" value="XM_007871076.1"/>
</dbReference>
<keyword evidence="1" id="KW-0175">Coiled coil</keyword>
<evidence type="ECO:0000256" key="2">
    <source>
        <dbReference type="SAM" id="MobiDB-lite"/>
    </source>
</evidence>
<feature type="region of interest" description="Disordered" evidence="2">
    <location>
        <begin position="279"/>
        <end position="456"/>
    </location>
</feature>
<reference evidence="3 4" key="1">
    <citation type="journal article" date="2012" name="Science">
        <title>The Paleozoic origin of enzymatic lignin decomposition reconstructed from 31 fungal genomes.</title>
        <authorList>
            <person name="Floudas D."/>
            <person name="Binder M."/>
            <person name="Riley R."/>
            <person name="Barry K."/>
            <person name="Blanchette R.A."/>
            <person name="Henrissat B."/>
            <person name="Martinez A.T."/>
            <person name="Otillar R."/>
            <person name="Spatafora J.W."/>
            <person name="Yadav J.S."/>
            <person name="Aerts A."/>
            <person name="Benoit I."/>
            <person name="Boyd A."/>
            <person name="Carlson A."/>
            <person name="Copeland A."/>
            <person name="Coutinho P.M."/>
            <person name="de Vries R.P."/>
            <person name="Ferreira P."/>
            <person name="Findley K."/>
            <person name="Foster B."/>
            <person name="Gaskell J."/>
            <person name="Glotzer D."/>
            <person name="Gorecki P."/>
            <person name="Heitman J."/>
            <person name="Hesse C."/>
            <person name="Hori C."/>
            <person name="Igarashi K."/>
            <person name="Jurgens J.A."/>
            <person name="Kallen N."/>
            <person name="Kersten P."/>
            <person name="Kohler A."/>
            <person name="Kuees U."/>
            <person name="Kumar T.K.A."/>
            <person name="Kuo A."/>
            <person name="LaButti K."/>
            <person name="Larrondo L.F."/>
            <person name="Lindquist E."/>
            <person name="Ling A."/>
            <person name="Lombard V."/>
            <person name="Lucas S."/>
            <person name="Lundell T."/>
            <person name="Martin R."/>
            <person name="McLaughlin D.J."/>
            <person name="Morgenstern I."/>
            <person name="Morin E."/>
            <person name="Murat C."/>
            <person name="Nagy L.G."/>
            <person name="Nolan M."/>
            <person name="Ohm R.A."/>
            <person name="Patyshakuliyeva A."/>
            <person name="Rokas A."/>
            <person name="Ruiz-Duenas F.J."/>
            <person name="Sabat G."/>
            <person name="Salamov A."/>
            <person name="Samejima M."/>
            <person name="Schmutz J."/>
            <person name="Slot J.C."/>
            <person name="St John F."/>
            <person name="Stenlid J."/>
            <person name="Sun H."/>
            <person name="Sun S."/>
            <person name="Syed K."/>
            <person name="Tsang A."/>
            <person name="Wiebenga A."/>
            <person name="Young D."/>
            <person name="Pisabarro A."/>
            <person name="Eastwood D.C."/>
            <person name="Martin F."/>
            <person name="Cullen D."/>
            <person name="Grigoriev I.V."/>
            <person name="Hibbett D.S."/>
        </authorList>
    </citation>
    <scope>NUCLEOTIDE SEQUENCE [LARGE SCALE GENOMIC DNA]</scope>
    <source>
        <strain evidence="3 4">ATCC 11539</strain>
    </source>
</reference>
<dbReference type="HOGENOM" id="CLU_600000_0_0_1"/>
<dbReference type="EMBL" id="KB469308">
    <property type="protein sequence ID" value="EPQ52069.1"/>
    <property type="molecule type" value="Genomic_DNA"/>
</dbReference>
<protein>
    <submittedName>
        <fullName evidence="3">Uncharacterized protein</fullName>
    </submittedName>
</protein>
<proteinExistence type="predicted"/>
<evidence type="ECO:0000313" key="3">
    <source>
        <dbReference type="EMBL" id="EPQ52069.1"/>
    </source>
</evidence>
<accession>S7RHK0</accession>
<name>S7RHK0_GLOTA</name>
<feature type="compositionally biased region" description="Basic and acidic residues" evidence="2">
    <location>
        <begin position="290"/>
        <end position="299"/>
    </location>
</feature>
<evidence type="ECO:0000256" key="1">
    <source>
        <dbReference type="SAM" id="Coils"/>
    </source>
</evidence>
<dbReference type="AlphaFoldDB" id="S7RHK0"/>
<evidence type="ECO:0000313" key="4">
    <source>
        <dbReference type="Proteomes" id="UP000030669"/>
    </source>
</evidence>
<dbReference type="OrthoDB" id="10560879at2759"/>
<dbReference type="KEGG" id="gtr:GLOTRDRAFT_140521"/>
<keyword evidence="4" id="KW-1185">Reference proteome</keyword>